<organism evidence="1 2">
    <name type="scientific">Blautia caecimuris</name>
    <dbReference type="NCBI Taxonomy" id="1796615"/>
    <lineage>
        <taxon>Bacteria</taxon>
        <taxon>Bacillati</taxon>
        <taxon>Bacillota</taxon>
        <taxon>Clostridia</taxon>
        <taxon>Lachnospirales</taxon>
        <taxon>Lachnospiraceae</taxon>
        <taxon>Blautia</taxon>
    </lineage>
</organism>
<protein>
    <submittedName>
        <fullName evidence="1">Uncharacterized protein</fullName>
    </submittedName>
</protein>
<keyword evidence="2" id="KW-1185">Reference proteome</keyword>
<accession>A0ABV2MAV8</accession>
<sequence length="30" mass="3667">MAKYYTTYFLKGKYTEILEFPQFYPQSPVL</sequence>
<dbReference type="EMBL" id="JBEPMJ010000060">
    <property type="protein sequence ID" value="MET3752533.1"/>
    <property type="molecule type" value="Genomic_DNA"/>
</dbReference>
<dbReference type="Proteomes" id="UP001549106">
    <property type="component" value="Unassembled WGS sequence"/>
</dbReference>
<comment type="caution">
    <text evidence="1">The sequence shown here is derived from an EMBL/GenBank/DDBJ whole genome shotgun (WGS) entry which is preliminary data.</text>
</comment>
<reference evidence="1 2" key="1">
    <citation type="submission" date="2024-06" db="EMBL/GenBank/DDBJ databases">
        <title>Genomic Encyclopedia of Type Strains, Phase IV (KMG-IV): sequencing the most valuable type-strain genomes for metagenomic binning, comparative biology and taxonomic classification.</title>
        <authorList>
            <person name="Goeker M."/>
        </authorList>
    </citation>
    <scope>NUCLEOTIDE SEQUENCE [LARGE SCALE GENOMIC DNA]</scope>
    <source>
        <strain evidence="1 2">DSM 29492</strain>
    </source>
</reference>
<name>A0ABV2MAV8_9FIRM</name>
<evidence type="ECO:0000313" key="2">
    <source>
        <dbReference type="Proteomes" id="UP001549106"/>
    </source>
</evidence>
<evidence type="ECO:0000313" key="1">
    <source>
        <dbReference type="EMBL" id="MET3752533.1"/>
    </source>
</evidence>
<proteinExistence type="predicted"/>
<gene>
    <name evidence="1" type="ORF">ABID24_003807</name>
</gene>